<reference evidence="2" key="1">
    <citation type="journal article" date="2023" name="G3 (Bethesda)">
        <title>A reference genome for the long-term kleptoplast-retaining sea slug Elysia crispata morphotype clarki.</title>
        <authorList>
            <person name="Eastman K.E."/>
            <person name="Pendleton A.L."/>
            <person name="Shaikh M.A."/>
            <person name="Suttiyut T."/>
            <person name="Ogas R."/>
            <person name="Tomko P."/>
            <person name="Gavelis G."/>
            <person name="Widhalm J.R."/>
            <person name="Wisecaver J.H."/>
        </authorList>
    </citation>
    <scope>NUCLEOTIDE SEQUENCE</scope>
    <source>
        <strain evidence="2">ECLA1</strain>
    </source>
</reference>
<keyword evidence="3" id="KW-1185">Reference proteome</keyword>
<gene>
    <name evidence="2" type="ORF">RRG08_021877</name>
</gene>
<comment type="caution">
    <text evidence="2">The sequence shown here is derived from an EMBL/GenBank/DDBJ whole genome shotgun (WGS) entry which is preliminary data.</text>
</comment>
<name>A0AAE1DFL0_9GAST</name>
<evidence type="ECO:0000313" key="3">
    <source>
        <dbReference type="Proteomes" id="UP001283361"/>
    </source>
</evidence>
<dbReference type="Proteomes" id="UP001283361">
    <property type="component" value="Unassembled WGS sequence"/>
</dbReference>
<dbReference type="EMBL" id="JAWDGP010004005">
    <property type="protein sequence ID" value="KAK3768869.1"/>
    <property type="molecule type" value="Genomic_DNA"/>
</dbReference>
<organism evidence="2 3">
    <name type="scientific">Elysia crispata</name>
    <name type="common">lettuce slug</name>
    <dbReference type="NCBI Taxonomy" id="231223"/>
    <lineage>
        <taxon>Eukaryota</taxon>
        <taxon>Metazoa</taxon>
        <taxon>Spiralia</taxon>
        <taxon>Lophotrochozoa</taxon>
        <taxon>Mollusca</taxon>
        <taxon>Gastropoda</taxon>
        <taxon>Heterobranchia</taxon>
        <taxon>Euthyneura</taxon>
        <taxon>Panpulmonata</taxon>
        <taxon>Sacoglossa</taxon>
        <taxon>Placobranchoidea</taxon>
        <taxon>Plakobranchidae</taxon>
        <taxon>Elysia</taxon>
    </lineage>
</organism>
<feature type="region of interest" description="Disordered" evidence="1">
    <location>
        <begin position="1"/>
        <end position="27"/>
    </location>
</feature>
<sequence length="97" mass="11158">MMNHLIGSDEMSNAFPEQKGARRQSSVKKNLMRIGGYELPRFFVISTPSVPHSLRFHEYAVMDTVELIRDTRGTAVLVVIARLGIHKDRTWRYQNSP</sequence>
<proteinExistence type="predicted"/>
<accession>A0AAE1DFL0</accession>
<evidence type="ECO:0000313" key="2">
    <source>
        <dbReference type="EMBL" id="KAK3768869.1"/>
    </source>
</evidence>
<dbReference type="AlphaFoldDB" id="A0AAE1DFL0"/>
<protein>
    <submittedName>
        <fullName evidence="2">Uncharacterized protein</fullName>
    </submittedName>
</protein>
<evidence type="ECO:0000256" key="1">
    <source>
        <dbReference type="SAM" id="MobiDB-lite"/>
    </source>
</evidence>